<feature type="coiled-coil region" evidence="1">
    <location>
        <begin position="464"/>
        <end position="498"/>
    </location>
</feature>
<feature type="region of interest" description="Disordered" evidence="2">
    <location>
        <begin position="2281"/>
        <end position="2308"/>
    </location>
</feature>
<protein>
    <submittedName>
        <fullName evidence="3">Uncharacterized protein</fullName>
    </submittedName>
</protein>
<evidence type="ECO:0000256" key="1">
    <source>
        <dbReference type="SAM" id="Coils"/>
    </source>
</evidence>
<feature type="region of interest" description="Disordered" evidence="2">
    <location>
        <begin position="4170"/>
        <end position="4271"/>
    </location>
</feature>
<dbReference type="Proteomes" id="UP000244803">
    <property type="component" value="Chromosome 2"/>
</dbReference>
<keyword evidence="1" id="KW-0175">Coiled coil</keyword>
<evidence type="ECO:0000313" key="4">
    <source>
        <dbReference type="Proteomes" id="UP000244803"/>
    </source>
</evidence>
<proteinExistence type="predicted"/>
<evidence type="ECO:0000313" key="3">
    <source>
        <dbReference type="EMBL" id="UKJ90604.2"/>
    </source>
</evidence>
<dbReference type="EMBL" id="CP056068">
    <property type="protein sequence ID" value="UKJ90604.2"/>
    <property type="molecule type" value="Genomic_DNA"/>
</dbReference>
<reference evidence="3" key="1">
    <citation type="submission" date="2022-07" db="EMBL/GenBank/DDBJ databases">
        <title>Evaluation of T. orientalis genome assembly methods using nanopore sequencing and analysis of variation between genomes.</title>
        <authorList>
            <person name="Yam J."/>
            <person name="Micallef M.L."/>
            <person name="Liu M."/>
            <person name="Djordjevic S.P."/>
            <person name="Bogema D.R."/>
            <person name="Jenkins C."/>
        </authorList>
    </citation>
    <scope>NUCLEOTIDE SEQUENCE</scope>
    <source>
        <strain evidence="3">Fish Creek</strain>
    </source>
</reference>
<feature type="compositionally biased region" description="Low complexity" evidence="2">
    <location>
        <begin position="3441"/>
        <end position="3455"/>
    </location>
</feature>
<gene>
    <name evidence="3" type="ORF">MACJ_001538</name>
</gene>
<feature type="compositionally biased region" description="Low complexity" evidence="2">
    <location>
        <begin position="1470"/>
        <end position="1486"/>
    </location>
</feature>
<organism evidence="3 4">
    <name type="scientific">Theileria orientalis</name>
    <dbReference type="NCBI Taxonomy" id="68886"/>
    <lineage>
        <taxon>Eukaryota</taxon>
        <taxon>Sar</taxon>
        <taxon>Alveolata</taxon>
        <taxon>Apicomplexa</taxon>
        <taxon>Aconoidasida</taxon>
        <taxon>Piroplasmida</taxon>
        <taxon>Theileriidae</taxon>
        <taxon>Theileria</taxon>
    </lineage>
</organism>
<feature type="region of interest" description="Disordered" evidence="2">
    <location>
        <begin position="1469"/>
        <end position="1557"/>
    </location>
</feature>
<sequence length="4271" mass="471027">MQVSKLFSILLVFLALLALALFLFFVFRKSDAKKETEETKTEETTSSTTTQPVLAGNVLNVVTHLSDDRVNLLTAGLGDSYMLDARSKANSYTFNGVTVSVVSGEVSNLPGYSKYTHTLPKAYKGSKLVFDADASHEFFEHPVTKLTAYFWFNSLLFLTFTTQSEGETPELRYYHFSAHVSENTLKWDRFDRDPRTELDPSVLLSKLDDVNLASGNVVALNLDEYLEGATGTYDTTLSSVTSKISLAKRSSSSTGFVRVTHKLVHEVENGHSRPFKLKRLRVSGTELSDLALTNKPLVSLSVYWWYNMPLLAELDLHGGTREHLTYNVDTNNWESENVEKLRSKLFLLKNKLGEPVTLDLSKSGDHDETYTTNGVLVRVSPGATPLREVKKFTHRFTTGNAHFVGSFLNAGTAQLGLPVMRLVEVSVYYVKGVPMLVKLNLATAGSLTSKFRYYSSNGYGVWKAVELTTEMSTTEALLNRLNEENERLLQENDKYVLDAMMLANYMSSGRVVEVSKQPMSEMPGYFVYKHQAFNGAPFKLEKFTVGGKDVAPSVATVEGVEYANMYLFLNTPLLLHMHVSPGSGADAFYSFNATTSEWSRAETDLSSVTALKEHLSRLRGTMSSVTLNLGNSEGEYKSGIVTVQVMEATPYENDPPTSFTKRVHVLTPAFPVDAFKHFDFDLVLATKKEGSAYETPSTDPMVPKNFVVSKAELYFFGDVPLYLIVHGTHGTPYRFSNVFKGTLWRQDTTHTVMGLADLLKALSVDLRAVAKFDVCKDAPADTVVTYQLKHLGSNETTNVTVTKTEAADGVTLLTHKMPDSVTLKFTTLTCGEHALTGLSMEEVSKVFLYRRYKAPLFLKMNSNPRFFALSGDGGLTRYVPPAGVTDLTDEQVRAKVSELSTKVGKVFDLDLMSKADYTLHNTQFTVTETTVAGFKRRLHTLKTTGTKALPFTVRSLVHGTKDAVVYPTGLKVSWVAVFFKNDEPFYLQVKETSLPLVTEAPPPASQVVPAPASQVVPAPASLPAAPPTAVFIHPDLYPHLVFIHSFLLELQVHSDQQDRKDPQLYPEVYPNLHLLDQQAQVVGGPSRGPVPLAGRELEFEDGFDAPADTGKHHHFVNDSGLWLSDGVYEHFDDEDMEEKLDVIKDGLGNEFSLDLSENVDNPLFDVDMADFALVPGFTKHTYNPKRLEYPLLLKDLKVGETELNLPFADRHLKRFSAYSFRKNFLFFHSVSHDDKDEFFVTNFSGSFEKVAFDVFNQDVLKKKLEALKKRLGNLVSLDIANKAPYNYHSYVVNVVKQREDLEHFDKYMHDLTDNGVSVPLKLVSVRNNGHVTNVPSLEDLVYFVYVYMSVSDSEPLLLELHTSSPERSNYDYYYFGNVLGNWELLENPSLGQLDKGKLKESLELYRTKMSKTYRVDLSRKFSYRPENALNTDYELSAMVEEDPRETVGFSMYSHTFTLNPVAGATVRAETAPTASGLGGATAAAESPSPPAEANTGVDGARQAAEGTGAGTEAGRLATSEAVSSGAGLSRVPNSVVPSAQNSENSATEASGGHPRTTTLTTYQTLKANALRGVNTMAGTLPVGSRFMLGGEVLRGLGVDTLLKANVYWYHDKSPGLVHVNNGVDNKYYVKKGRTFVMSRKETLPLTRSEVVALLNEARENLLEPVDVDMDKSSDFDTHVKYVSNGMTLKVVPSYSLKEGFKGFTHFSATHYERAFKVKSMSLWGDVVLTTLPKGHVKSATVFTDSHLLPLAVELEWTVLNNMSFVKKYNYYKNTGGEAWVAHPTRNTSERLVDDDLLAMLKAVKTALGERVVLSLDKRATYGTAPVVTVTLDPVPKPQEWKGFHRVTHTYTNAARMVMLKMGDRVLRTLHVATHVKAVDTYWFKNALLLVRVTVAGSVAGSAASPDTYKYFKNDEKDDLMEVDAPASVSAAGASAAATLNVTTPDPALEELAAKFRDSYQLDVAEKTLKNAVDSVTLLPALQVVDTSVPPGYARYNLYILDRQGGVQLGKMLYHGKDFSTDNLSMPAERVHSVYAFSPVGHFSPFFMELQSRTPDGPVMHYYHLNQHGDWLKLETGGKRLTHAEQYGKLSLLSTKFGNVTVVDLSKTEGSYYGLNKMDVTRYEFPGVQGFNKYLHRAHDVSPFTVSKFVNKGVVMSNLPVLKVLHVAVYTTRDNRPMLLELKVGGRYRFFSSNANGEWNEERLPSGDLRAALDAVYDEHNEVARLTGDMVTLRLHTGFVREYVLTEGTVADHEGSVAVVEDEPEPEPAPQAQRLLPEAPETADPTVQEPAGGAGAAARAPPAPLPTVKRSHVLNPETYVESDRLAYSYASHGKSVHVSRRDEMYRGFNVTVHRLANSAPFTLRRVVFMGRAFDLSVGAEKFLSSTLFSSMNKPLVLKLVTLAGAEKLFSFDFATQNWNAFEAQDLELTLDTLNYKENKMLVLDLAKETEYTVSSNAMAVSKTTFATSFKKVATKLKSAVEEEKVRRAKRDKVKAKRETYKGELRAEMEKRKAVFDKKTAEAQRRKTLMETFRTTWKTLNPTQLEQFVQLEAKMKALEDLKVEVPALELKVDNARTTEAFADLSKLFEQKKKELEALTTEVDAARRTANYTSDTELESLDVPHAGELKTALEKADVAAKAFRNRLDVKGKVEPTAQKVKAFSNVLTESTHSDVKAKLVAAADKLDALKTPVNGRTVDLGSVLLYVDELKPLLVFDKKALNLPTMKSEKDKLEAAVAALDELRLYADLAKKLEEVVVPAEPELTALSNKPDEARSVLEKVNAALELANPFDKKLRLATELKKVDDNLKLADELGPLSQELKKALDGLSNVTDPHAAKVKALKDALPNFAKFGEVHALAKKYRDAFLSGTDLNSELTMSALDAGKLLFDTALGLMAELKTLPEESKTDQLKEVLKYVTEPKTGTTVPNPFTDLKAALLALKDELPELAADLRPKITALEQEVYKVKTLHSLADNLKKDLDAVSLDGVTGQETLVSNVTTLKTKLTETNLTSLKTAVDSSVKFKDDLNDAYDLTTNTVNELTPKLDTANTAFTEVKNALTAVPAVTPGDSEVLKKLKAALEKAAKLKEAENPFNTLKDKVTALSAPVTHALTTGVAYRFKQLAAASAKLTLELKTEADEALHMAEDVVKKMANGHKALQKLDETYVFAAKFTPVYEGLKDFDATTIDADKFKKLVDVVTNLKEALVNVAKLNEGYMALKLFKAQLVTENKLDEAVTAAAKFSELFGVSTQLSEQVAKVEALKSPEPTNFEPAKAPAEALKTHLEKMNLQPNVTTIKNVVAQTQTALNEVAAELLKLGLVVGKHKHKKDLVELAKAENSYNQAKARHDRYDVDPETLDSDDGTSLTNLMFVLGGLRYAGKNLSHAGLPLGTHVHTLNAFFAPNSDKPLMLQFKYKESEDEDEPVAQVLLRPPPADSLTDSQTLASAARPGTPGAPEPGTASQVRDLLSHGVNRTQEPMVTARAAVSIKCFTNTDYYNSNTIFNYINATNYNICTNFECFSCNKYINTSNYNYCFNYSHNGNYNRPGAPARQELSLPDVVREMKKFSYPGRFFVLDVDGTWKPFVPERRGALREKLEELRVKHALGVNLDVGVVPGARREMVHVLNGENMKVRRVLYNSGNSMNRGQLPGAGGAAGTPFVVNLNEYDRSVTFFPPLNFEWFVHHRPPKTLADRTSDPLPEFTMERVSLNGVTLPLTEEAADVLTNLNSVSVVVNEVGTPLLLFACRTTRHASVVQHSYKVLALKGEVYDVDETFGQHHNLLYKLEHTDYAWDSDPTFEAFNKLMTDRLAELNSRLEPFYVVDLGASSHYMRGRVVVNVDMAEAFGVRHVSYTPGLKALGQEEEMQSTVPAFVVQKVFLGDTVFKGLKLPFRDALHVTAFFAPVHYPLKADEVATTTEKFPVLLEFSYRNKFNRLEHFYYNYVGGDEFEFLTKTKLRLTASEVAEVVRLVTYRNLRAGKFSVASLNLDFAVKGTHLTSGHKVSVEKMVKGAPGSESQVVNSTVPNGFVVYKYTMAANDAGFTSTALSFANVWKFAPTAHNYKVFYAYVRETDEVPVLVASAYTEAASTVNKYVWVGYNGAAAAAVMTQAPPDPTSVNSVATVSQELARLTGTADFLVQPRGLLLSGVEPGTTVKLSPVGGVRGFPVAAATLSPGELPAADLAAGGPRPGTQPRLPTPGLGPQAARPEVSAGVLRPPVPRSDVGVGGVGARLPHMQPQPLVRQPAPGPHPPQPGHTQLGHGAVGGQDPSRLQPRSQPTP</sequence>
<feature type="coiled-coil region" evidence="1">
    <location>
        <begin position="2549"/>
        <end position="2606"/>
    </location>
</feature>
<accession>A0A976MAC2</accession>
<feature type="region of interest" description="Disordered" evidence="2">
    <location>
        <begin position="3425"/>
        <end position="3457"/>
    </location>
</feature>
<feature type="compositionally biased region" description="Low complexity" evidence="2">
    <location>
        <begin position="1499"/>
        <end position="1515"/>
    </location>
</feature>
<name>A0A976MAC2_THEOR</name>
<evidence type="ECO:0000256" key="2">
    <source>
        <dbReference type="SAM" id="MobiDB-lite"/>
    </source>
</evidence>
<dbReference type="OrthoDB" id="361398at2759"/>
<feature type="compositionally biased region" description="Polar residues" evidence="2">
    <location>
        <begin position="1531"/>
        <end position="1548"/>
    </location>
</feature>